<evidence type="ECO:0000256" key="8">
    <source>
        <dbReference type="RuleBase" id="RU003793"/>
    </source>
</evidence>
<keyword evidence="3" id="KW-1003">Cell membrane</keyword>
<evidence type="ECO:0000256" key="3">
    <source>
        <dbReference type="ARBA" id="ARBA00022475"/>
    </source>
</evidence>
<dbReference type="InterPro" id="IPR010627">
    <property type="entry name" value="Prepilin_pept_A24_N"/>
</dbReference>
<dbReference type="EC" id="2.1.1.-" evidence="9"/>
<keyword evidence="9" id="KW-0511">Multifunctional enzyme</keyword>
<evidence type="ECO:0000256" key="5">
    <source>
        <dbReference type="ARBA" id="ARBA00022692"/>
    </source>
</evidence>
<keyword evidence="4" id="KW-0997">Cell inner membrane</keyword>
<evidence type="ECO:0000259" key="12">
    <source>
        <dbReference type="Pfam" id="PF06750"/>
    </source>
</evidence>
<dbReference type="InterPro" id="IPR000045">
    <property type="entry name" value="Prepilin_IV_endopep_pep"/>
</dbReference>
<dbReference type="PANTHER" id="PTHR30487:SF0">
    <property type="entry name" value="PREPILIN LEADER PEPTIDASE_N-METHYLTRANSFERASE-RELATED"/>
    <property type="match status" value="1"/>
</dbReference>
<proteinExistence type="inferred from homology"/>
<dbReference type="GO" id="GO:0004190">
    <property type="term" value="F:aspartic-type endopeptidase activity"/>
    <property type="evidence" value="ECO:0007669"/>
    <property type="project" value="UniProtKB-EC"/>
</dbReference>
<evidence type="ECO:0000256" key="2">
    <source>
        <dbReference type="ARBA" id="ARBA00005801"/>
    </source>
</evidence>
<reference evidence="13 14" key="1">
    <citation type="submission" date="2017-11" db="EMBL/GenBank/DDBJ databases">
        <title>Genome sequence of Pantoea cypripedii NE1.</title>
        <authorList>
            <person name="Nascimento F.X."/>
        </authorList>
    </citation>
    <scope>NUCLEOTIDE SEQUENCE [LARGE SCALE GENOMIC DNA]</scope>
    <source>
        <strain evidence="13 14">NE1</strain>
        <plasmid evidence="14">pne1a</plasmid>
    </source>
</reference>
<keyword evidence="9" id="KW-0645">Protease</keyword>
<dbReference type="PANTHER" id="PTHR30487">
    <property type="entry name" value="TYPE 4 PREPILIN-LIKE PROTEINS LEADER PEPTIDE-PROCESSING ENZYME"/>
    <property type="match status" value="1"/>
</dbReference>
<feature type="transmembrane region" description="Helical" evidence="10">
    <location>
        <begin position="231"/>
        <end position="250"/>
    </location>
</feature>
<comment type="catalytic activity">
    <reaction evidence="9">
        <text>Typically cleaves a -Gly-|-Phe- bond to release an N-terminal, basic peptide of 5-8 residues from type IV prepilin, and then N-methylates the new N-terminal amino group, the methyl donor being S-adenosyl-L-methionine.</text>
        <dbReference type="EC" id="3.4.23.43"/>
    </reaction>
</comment>
<keyword evidence="9" id="KW-0378">Hydrolase</keyword>
<dbReference type="AlphaFoldDB" id="A0A6B9G448"/>
<feature type="transmembrane region" description="Helical" evidence="10">
    <location>
        <begin position="204"/>
        <end position="224"/>
    </location>
</feature>
<geneLocation type="plasmid" evidence="14">
    <name>pne1a</name>
</geneLocation>
<dbReference type="GO" id="GO:0005886">
    <property type="term" value="C:plasma membrane"/>
    <property type="evidence" value="ECO:0007669"/>
    <property type="project" value="UniProtKB-SubCell"/>
</dbReference>
<gene>
    <name evidence="13" type="ORF">CUN67_22670</name>
</gene>
<dbReference type="GO" id="GO:0006465">
    <property type="term" value="P:signal peptide processing"/>
    <property type="evidence" value="ECO:0007669"/>
    <property type="project" value="TreeGrafter"/>
</dbReference>
<dbReference type="InterPro" id="IPR050882">
    <property type="entry name" value="Prepilin_peptidase/N-MTase"/>
</dbReference>
<keyword evidence="9" id="KW-0489">Methyltransferase</keyword>
<evidence type="ECO:0000313" key="13">
    <source>
        <dbReference type="EMBL" id="QGY31788.1"/>
    </source>
</evidence>
<feature type="transmembrane region" description="Helical" evidence="10">
    <location>
        <begin position="6"/>
        <end position="24"/>
    </location>
</feature>
<sequence>MEWCYGLIAGLSVGSFINVIVYRLPLRLLNQDAGLDLFVPRSHCPHCQNTLSWYDNIPLLSWMLLRGKCRHCHHPIGIGYPLIELITTLLSLALFSLLAFTPLLIAALFLSWTLLTLSIIDIRHYLLPDTLSLPLLWIGLILHGFALLPGSLDAAVLGAVAGYTSLALLALGYRKLRHRDALGLGDAKLLAALGAWLGWEPLPIVLIIACCGGLLFGLISRILWQRSFSRAIAFGPWLSLAGISLFINSII</sequence>
<keyword evidence="6 10" id="KW-1133">Transmembrane helix</keyword>
<comment type="function">
    <text evidence="9">Plays an essential role in type IV pili and type II pseudopili formation by proteolytically removing the leader sequence from substrate proteins and subsequently monomethylating the alpha-amino group of the newly exposed N-terminal phenylalanine.</text>
</comment>
<dbReference type="Pfam" id="PF01478">
    <property type="entry name" value="Peptidase_A24"/>
    <property type="match status" value="1"/>
</dbReference>
<keyword evidence="13" id="KW-0614">Plasmid</keyword>
<keyword evidence="5 9" id="KW-0812">Transmembrane</keyword>
<protein>
    <recommendedName>
        <fullName evidence="9">Prepilin leader peptidase/N-methyltransferase</fullName>
        <ecNumber evidence="9">2.1.1.-</ecNumber>
        <ecNumber evidence="9">3.4.23.43</ecNumber>
    </recommendedName>
</protein>
<name>A0A6B9G448_PANCY</name>
<accession>A0A6B9G448</accession>
<evidence type="ECO:0000256" key="9">
    <source>
        <dbReference type="RuleBase" id="RU003794"/>
    </source>
</evidence>
<evidence type="ECO:0000256" key="10">
    <source>
        <dbReference type="SAM" id="Phobius"/>
    </source>
</evidence>
<evidence type="ECO:0000256" key="1">
    <source>
        <dbReference type="ARBA" id="ARBA00004429"/>
    </source>
</evidence>
<dbReference type="EC" id="3.4.23.43" evidence="9"/>
<evidence type="ECO:0000256" key="7">
    <source>
        <dbReference type="ARBA" id="ARBA00023136"/>
    </source>
</evidence>
<dbReference type="EMBL" id="CP024769">
    <property type="protein sequence ID" value="QGY31788.1"/>
    <property type="molecule type" value="Genomic_DNA"/>
</dbReference>
<dbReference type="PRINTS" id="PR00864">
    <property type="entry name" value="PREPILNPTASE"/>
</dbReference>
<organism evidence="13 14">
    <name type="scientific">Pantoea cypripedii</name>
    <name type="common">Pectobacterium cypripedii</name>
    <name type="synonym">Erwinia cypripedii</name>
    <dbReference type="NCBI Taxonomy" id="55209"/>
    <lineage>
        <taxon>Bacteria</taxon>
        <taxon>Pseudomonadati</taxon>
        <taxon>Pseudomonadota</taxon>
        <taxon>Gammaproteobacteria</taxon>
        <taxon>Enterobacterales</taxon>
        <taxon>Erwiniaceae</taxon>
        <taxon>Pantoea</taxon>
    </lineage>
</organism>
<evidence type="ECO:0000256" key="4">
    <source>
        <dbReference type="ARBA" id="ARBA00022519"/>
    </source>
</evidence>
<comment type="subcellular location">
    <subcellularLocation>
        <location evidence="1">Cell inner membrane</location>
        <topology evidence="1">Multi-pass membrane protein</topology>
    </subcellularLocation>
    <subcellularLocation>
        <location evidence="9">Cell membrane</location>
        <topology evidence="9">Multi-pass membrane protein</topology>
    </subcellularLocation>
</comment>
<comment type="similarity">
    <text evidence="2 8">Belongs to the peptidase A24 family.</text>
</comment>
<feature type="transmembrane region" description="Helical" evidence="10">
    <location>
        <begin position="131"/>
        <end position="148"/>
    </location>
</feature>
<dbReference type="Pfam" id="PF06750">
    <property type="entry name" value="A24_N_bact"/>
    <property type="match status" value="1"/>
</dbReference>
<feature type="domain" description="Prepilin peptidase A24 N-terminal" evidence="12">
    <location>
        <begin position="8"/>
        <end position="95"/>
    </location>
</feature>
<keyword evidence="9" id="KW-0808">Transferase</keyword>
<evidence type="ECO:0000259" key="11">
    <source>
        <dbReference type="Pfam" id="PF01478"/>
    </source>
</evidence>
<dbReference type="InterPro" id="IPR014032">
    <property type="entry name" value="Peptidase_A24A_bac"/>
</dbReference>
<keyword evidence="7 10" id="KW-0472">Membrane</keyword>
<dbReference type="GO" id="GO:0008168">
    <property type="term" value="F:methyltransferase activity"/>
    <property type="evidence" value="ECO:0007669"/>
    <property type="project" value="UniProtKB-KW"/>
</dbReference>
<dbReference type="Gene3D" id="1.20.120.1220">
    <property type="match status" value="1"/>
</dbReference>
<feature type="domain" description="Prepilin type IV endopeptidase peptidase" evidence="11">
    <location>
        <begin position="108"/>
        <end position="218"/>
    </location>
</feature>
<dbReference type="Proteomes" id="UP000502005">
    <property type="component" value="Plasmid pNE1A"/>
</dbReference>
<dbReference type="RefSeq" id="WP_208717684.1">
    <property type="nucleotide sequence ID" value="NZ_CP024769.1"/>
</dbReference>
<dbReference type="GO" id="GO:0032259">
    <property type="term" value="P:methylation"/>
    <property type="evidence" value="ECO:0007669"/>
    <property type="project" value="UniProtKB-KW"/>
</dbReference>
<evidence type="ECO:0000313" key="14">
    <source>
        <dbReference type="Proteomes" id="UP000502005"/>
    </source>
</evidence>
<feature type="transmembrane region" description="Helical" evidence="10">
    <location>
        <begin position="154"/>
        <end position="173"/>
    </location>
</feature>
<evidence type="ECO:0000256" key="6">
    <source>
        <dbReference type="ARBA" id="ARBA00022989"/>
    </source>
</evidence>